<dbReference type="PANTHER" id="PTHR19136:SF81">
    <property type="entry name" value="MOLYBDENUM COFACTOR GUANYLYLTRANSFERASE"/>
    <property type="match status" value="1"/>
</dbReference>
<evidence type="ECO:0000313" key="10">
    <source>
        <dbReference type="EMBL" id="MBK1812063.1"/>
    </source>
</evidence>
<dbReference type="RefSeq" id="WP_200270895.1">
    <property type="nucleotide sequence ID" value="NZ_JAENHN010000044.1"/>
</dbReference>
<dbReference type="InterPro" id="IPR029044">
    <property type="entry name" value="Nucleotide-diphossugar_trans"/>
</dbReference>
<dbReference type="GO" id="GO:0016779">
    <property type="term" value="F:nucleotidyltransferase activity"/>
    <property type="evidence" value="ECO:0007669"/>
    <property type="project" value="UniProtKB-KW"/>
</dbReference>
<comment type="caution">
    <text evidence="8">Lacks conserved residue(s) required for the propagation of feature annotation.</text>
</comment>
<comment type="caution">
    <text evidence="10">The sequence shown here is derived from an EMBL/GenBank/DDBJ whole genome shotgun (WGS) entry which is preliminary data.</text>
</comment>
<evidence type="ECO:0000256" key="3">
    <source>
        <dbReference type="ARBA" id="ARBA00022723"/>
    </source>
</evidence>
<keyword evidence="7 8" id="KW-0501">Molybdenum cofactor biosynthesis</keyword>
<keyword evidence="2 8" id="KW-0808">Transferase</keyword>
<dbReference type="InterPro" id="IPR025877">
    <property type="entry name" value="MobA-like_NTP_Trfase"/>
</dbReference>
<dbReference type="Pfam" id="PF12804">
    <property type="entry name" value="NTP_transf_3"/>
    <property type="match status" value="1"/>
</dbReference>
<evidence type="ECO:0000256" key="7">
    <source>
        <dbReference type="ARBA" id="ARBA00023150"/>
    </source>
</evidence>
<evidence type="ECO:0000256" key="8">
    <source>
        <dbReference type="HAMAP-Rule" id="MF_00316"/>
    </source>
</evidence>
<accession>A0ABS1ERN4</accession>
<evidence type="ECO:0000256" key="4">
    <source>
        <dbReference type="ARBA" id="ARBA00022741"/>
    </source>
</evidence>
<comment type="domain">
    <text evidence="8">The N-terminal domain determines nucleotide recognition and specific binding, while the C-terminal domain determines the specific binding to the target protein.</text>
</comment>
<feature type="binding site" evidence="8">
    <location>
        <begin position="18"/>
        <end position="20"/>
    </location>
    <ligand>
        <name>GTP</name>
        <dbReference type="ChEBI" id="CHEBI:37565"/>
    </ligand>
</feature>
<gene>
    <name evidence="8" type="primary">mobA</name>
    <name evidence="10" type="ORF">JHL18_15680</name>
</gene>
<evidence type="ECO:0000313" key="11">
    <source>
        <dbReference type="Proteomes" id="UP000596739"/>
    </source>
</evidence>
<keyword evidence="1 8" id="KW-0963">Cytoplasm</keyword>
<proteinExistence type="inferred from homology"/>
<organism evidence="10 11">
    <name type="scientific">Clostridium yunnanense</name>
    <dbReference type="NCBI Taxonomy" id="2800325"/>
    <lineage>
        <taxon>Bacteria</taxon>
        <taxon>Bacillati</taxon>
        <taxon>Bacillota</taxon>
        <taxon>Clostridia</taxon>
        <taxon>Eubacteriales</taxon>
        <taxon>Clostridiaceae</taxon>
        <taxon>Clostridium</taxon>
    </lineage>
</organism>
<feature type="binding site" evidence="8">
    <location>
        <position position="104"/>
    </location>
    <ligand>
        <name>GTP</name>
        <dbReference type="ChEBI" id="CHEBI:37565"/>
    </ligand>
</feature>
<dbReference type="EMBL" id="JAENHN010000044">
    <property type="protein sequence ID" value="MBK1812063.1"/>
    <property type="molecule type" value="Genomic_DNA"/>
</dbReference>
<evidence type="ECO:0000259" key="9">
    <source>
        <dbReference type="Pfam" id="PF12804"/>
    </source>
</evidence>
<comment type="function">
    <text evidence="8">Transfers a GMP moiety from GTP to Mo-molybdopterin (Mo-MPT) cofactor (Moco or molybdenum cofactor) to form Mo-molybdopterin guanine dinucleotide (Mo-MGD) cofactor.</text>
</comment>
<feature type="binding site" evidence="8">
    <location>
        <position position="104"/>
    </location>
    <ligand>
        <name>Mg(2+)</name>
        <dbReference type="ChEBI" id="CHEBI:18420"/>
    </ligand>
</feature>
<protein>
    <recommendedName>
        <fullName evidence="8">Probable molybdenum cofactor guanylyltransferase</fullName>
        <shortName evidence="8">MoCo guanylyltransferase</shortName>
        <ecNumber evidence="8">2.7.7.77</ecNumber>
    </recommendedName>
    <alternativeName>
        <fullName evidence="8">GTP:molybdopterin guanylyltransferase</fullName>
    </alternativeName>
    <alternativeName>
        <fullName evidence="8">Mo-MPT guanylyltransferase</fullName>
    </alternativeName>
    <alternativeName>
        <fullName evidence="8">Molybdopterin guanylyltransferase</fullName>
    </alternativeName>
    <alternativeName>
        <fullName evidence="8">Molybdopterin-guanine dinucleotide synthase</fullName>
        <shortName evidence="8">MGD synthase</shortName>
    </alternativeName>
</protein>
<dbReference type="Proteomes" id="UP000596739">
    <property type="component" value="Unassembled WGS sequence"/>
</dbReference>
<evidence type="ECO:0000256" key="5">
    <source>
        <dbReference type="ARBA" id="ARBA00022842"/>
    </source>
</evidence>
<name>A0ABS1ERN4_9CLOT</name>
<keyword evidence="10" id="KW-0548">Nucleotidyltransferase</keyword>
<keyword evidence="4 8" id="KW-0547">Nucleotide-binding</keyword>
<comment type="similarity">
    <text evidence="8">Belongs to the MobA family.</text>
</comment>
<keyword evidence="6 8" id="KW-0342">GTP-binding</keyword>
<dbReference type="SUPFAM" id="SSF53448">
    <property type="entry name" value="Nucleotide-diphospho-sugar transferases"/>
    <property type="match status" value="1"/>
</dbReference>
<dbReference type="HAMAP" id="MF_00316">
    <property type="entry name" value="MobA"/>
    <property type="match status" value="1"/>
</dbReference>
<sequence length="209" mass="24772">MYYDKLEKFNLFKTAVILAGGKSTRMGFDKQFLKFEDKQLIDVMSEKLYTSFEEIIIISNKPELYKDSPYKIISDEVKDMGPISGIYEGLKAAKGEYVYFIACDMPIINLDFIEFMKDRLIKEPKQCCIVERETYMEPFNAFYSKSLLQEVEQMIKADKRALKQLIRASDTLYIEEEEVKSFDCNFEMFMNLNTKEDLERYIFRYNNSK</sequence>
<keyword evidence="11" id="KW-1185">Reference proteome</keyword>
<dbReference type="EC" id="2.7.7.77" evidence="8"/>
<feature type="domain" description="MobA-like NTP transferase" evidence="9">
    <location>
        <begin position="15"/>
        <end position="169"/>
    </location>
</feature>
<evidence type="ECO:0000256" key="2">
    <source>
        <dbReference type="ARBA" id="ARBA00022679"/>
    </source>
</evidence>
<feature type="binding site" evidence="8">
    <location>
        <position position="30"/>
    </location>
    <ligand>
        <name>GTP</name>
        <dbReference type="ChEBI" id="CHEBI:37565"/>
    </ligand>
</feature>
<comment type="cofactor">
    <cofactor evidence="8">
        <name>Mg(2+)</name>
        <dbReference type="ChEBI" id="CHEBI:18420"/>
    </cofactor>
</comment>
<keyword evidence="5 8" id="KW-0460">Magnesium</keyword>
<dbReference type="InterPro" id="IPR013482">
    <property type="entry name" value="Molybde_CF_guanTrfase"/>
</dbReference>
<evidence type="ECO:0000256" key="1">
    <source>
        <dbReference type="ARBA" id="ARBA00022490"/>
    </source>
</evidence>
<evidence type="ECO:0000256" key="6">
    <source>
        <dbReference type="ARBA" id="ARBA00023134"/>
    </source>
</evidence>
<dbReference type="CDD" id="cd02503">
    <property type="entry name" value="MobA"/>
    <property type="match status" value="1"/>
</dbReference>
<keyword evidence="3 8" id="KW-0479">Metal-binding</keyword>
<comment type="catalytic activity">
    <reaction evidence="8">
        <text>Mo-molybdopterin + GTP + H(+) = Mo-molybdopterin guanine dinucleotide + diphosphate</text>
        <dbReference type="Rhea" id="RHEA:34243"/>
        <dbReference type="ChEBI" id="CHEBI:15378"/>
        <dbReference type="ChEBI" id="CHEBI:33019"/>
        <dbReference type="ChEBI" id="CHEBI:37565"/>
        <dbReference type="ChEBI" id="CHEBI:71302"/>
        <dbReference type="ChEBI" id="CHEBI:71310"/>
        <dbReference type="EC" id="2.7.7.77"/>
    </reaction>
</comment>
<feature type="binding site" evidence="8">
    <location>
        <position position="75"/>
    </location>
    <ligand>
        <name>GTP</name>
        <dbReference type="ChEBI" id="CHEBI:37565"/>
    </ligand>
</feature>
<dbReference type="Gene3D" id="3.90.550.10">
    <property type="entry name" value="Spore Coat Polysaccharide Biosynthesis Protein SpsA, Chain A"/>
    <property type="match status" value="1"/>
</dbReference>
<dbReference type="PANTHER" id="PTHR19136">
    <property type="entry name" value="MOLYBDENUM COFACTOR GUANYLYLTRANSFERASE"/>
    <property type="match status" value="1"/>
</dbReference>
<reference evidence="11" key="1">
    <citation type="submission" date="2021-01" db="EMBL/GenBank/DDBJ databases">
        <title>Genome public.</title>
        <authorList>
            <person name="Liu C."/>
            <person name="Sun Q."/>
        </authorList>
    </citation>
    <scope>NUCLEOTIDE SEQUENCE [LARGE SCALE GENOMIC DNA]</scope>
    <source>
        <strain evidence="11">YIM B02505</strain>
    </source>
</reference>
<comment type="subcellular location">
    <subcellularLocation>
        <location evidence="8">Cytoplasm</location>
    </subcellularLocation>
</comment>